<dbReference type="GO" id="GO:0005739">
    <property type="term" value="C:mitochondrion"/>
    <property type="evidence" value="ECO:0007669"/>
    <property type="project" value="TreeGrafter"/>
</dbReference>
<dbReference type="InterPro" id="IPR024774">
    <property type="entry name" value="PH_dom-Mcp5-type"/>
</dbReference>
<reference evidence="3" key="1">
    <citation type="journal article" date="2020" name="Stud. Mycol.">
        <title>101 Dothideomycetes genomes: a test case for predicting lifestyles and emergence of pathogens.</title>
        <authorList>
            <person name="Haridas S."/>
            <person name="Albert R."/>
            <person name="Binder M."/>
            <person name="Bloem J."/>
            <person name="Labutti K."/>
            <person name="Salamov A."/>
            <person name="Andreopoulos B."/>
            <person name="Baker S."/>
            <person name="Barry K."/>
            <person name="Bills G."/>
            <person name="Bluhm B."/>
            <person name="Cannon C."/>
            <person name="Castanera R."/>
            <person name="Culley D."/>
            <person name="Daum C."/>
            <person name="Ezra D."/>
            <person name="Gonzalez J."/>
            <person name="Henrissat B."/>
            <person name="Kuo A."/>
            <person name="Liang C."/>
            <person name="Lipzen A."/>
            <person name="Lutzoni F."/>
            <person name="Magnuson J."/>
            <person name="Mondo S."/>
            <person name="Nolan M."/>
            <person name="Ohm R."/>
            <person name="Pangilinan J."/>
            <person name="Park H.-J."/>
            <person name="Ramirez L."/>
            <person name="Alfaro M."/>
            <person name="Sun H."/>
            <person name="Tritt A."/>
            <person name="Yoshinaga Y."/>
            <person name="Zwiers L.-H."/>
            <person name="Turgeon B."/>
            <person name="Goodwin S."/>
            <person name="Spatafora J."/>
            <person name="Crous P."/>
            <person name="Grigoriev I."/>
        </authorList>
    </citation>
    <scope>NUCLEOTIDE SEQUENCE</scope>
    <source>
        <strain evidence="3">CBS 279.74</strain>
    </source>
</reference>
<feature type="region of interest" description="Disordered" evidence="1">
    <location>
        <begin position="649"/>
        <end position="668"/>
    </location>
</feature>
<dbReference type="Pfam" id="PF12814">
    <property type="entry name" value="Mcp5_PH"/>
    <property type="match status" value="1"/>
</dbReference>
<feature type="region of interest" description="Disordered" evidence="1">
    <location>
        <begin position="404"/>
        <end position="561"/>
    </location>
</feature>
<feature type="region of interest" description="Disordered" evidence="1">
    <location>
        <begin position="593"/>
        <end position="616"/>
    </location>
</feature>
<dbReference type="EMBL" id="MU005767">
    <property type="protein sequence ID" value="KAF2711802.1"/>
    <property type="molecule type" value="Genomic_DNA"/>
</dbReference>
<feature type="compositionally biased region" description="Polar residues" evidence="1">
    <location>
        <begin position="247"/>
        <end position="262"/>
    </location>
</feature>
<feature type="compositionally biased region" description="Pro residues" evidence="1">
    <location>
        <begin position="949"/>
        <end position="960"/>
    </location>
</feature>
<feature type="region of interest" description="Disordered" evidence="1">
    <location>
        <begin position="711"/>
        <end position="824"/>
    </location>
</feature>
<evidence type="ECO:0000313" key="3">
    <source>
        <dbReference type="EMBL" id="KAF2711802.1"/>
    </source>
</evidence>
<feature type="compositionally biased region" description="Polar residues" evidence="1">
    <location>
        <begin position="519"/>
        <end position="529"/>
    </location>
</feature>
<accession>A0A6G1KH43</accession>
<sequence>MSYDYFSDGEAIISNHPLPPPSDTPYHSLSRRTSRYGTPVETRAGSPAPLPPNPHEIKDATDESISILDPRRLTPTLQASLVSEILSLRRELDSKHRFIEDLEINYHTVRQEKDDLTNQLSSSTKEGRAVKRQLQQLENGTLSALEEITGERDKMKEANSDLKERLEATQKKLRAQEDDSTRVHDMWVREKEAWSGEKRSLERRVHISESRLKLLLDELVLQEAEAEKEAARIESESEDRMRDSIAGNESDTASIQSSPQRRPSTRLARHSRNHSNGSFRSIKHGYRMSLMSGTGSEGGHGRFNGVSLADELIFDEEDEDLGELELDDDDFPEHEMRARRALESRQSMFPDDKAKRVLGLSFENQPGSRDTLPAVIESSPSKSLFRTPRSSVTITPQEITLVFPPTKPQYVDTGIQFSPPPSPRQPDTTELSTPVKSNVTMPPSLTEIEANQSRKRISTPTPAPAPTPTPTPMPIPTPTPMPTSSSSVTHASHIIPPPTVTTSTSSQTMEHPLSPPATPTVTAANLKTTPSSSSSSSSVSPPQVKSISTQTEPLEQPEPVQKSDFIVQASLKPAPPQRAPPPLPIAIPSITIHAPTSAPSSPKEPILPPGTKSTWTQTSNDLIASMSSTGMQTEPIRVDTRLTNLPAHLWPSSITSKPGTPEPEKEHSTNINIVKRDSHEAAFSALPQKGISAPSARQDLMQLLEKAAEKRIEDRYPGNNDNGPLGLDNGISRPFRTSSLFAGFDGPSSDEEDQNGDESDEDCAPPSFSAPMLSSRNMKNGRVFNNPPTPVPEEKEGISPTRPSEDSMSSSRNMSNRNSFERSVKVAKPVRISLSRQPSIRRSAMISNGTAAHMRSRSPSIGSIGSSNIMPKPPFPVPTRSSSRNVPFSKSEGSQSPTPRGNGAFPGRRSYGRTTQHQRRDSLRKVRSAAVMHKAERPRSRSPSFSSLPEPPSPPLPPLPNDMVTSHRFGHRHQLSTNTMRSIGTTGTQAQQANVVDAIAATMVGEWMWKYVRKRKAFGAPESPADIARAGEDAAVMTSNGVRHKRWVWISPYERSVLWSSKQPTSGSALLGKSGRKLVIQSVLDVADNTPIPRNAGTQVLFNRSVLILTPARALKFTATTRERHYLWLTALSFLAHSNSPIPELGPVPSRPPTTEELAHRPSGATLRRSHVRDSVRLAKDRAHPVTTHRYGNRGVEPMPDLYSRSQLEKPIADSAEPPVVARGPIHSRKRSSTGPSAPPPSVPYRSFSHQQVPSVYSSGSSDIHSMQPPSVPSSVYNPHSVITSTRTSEASTSTRQHFFDSMGTVRMEAFIDNALEDATATRPVVLSRTRVGRRRGNSQWSGGTDPHRGGGVYDDIMHESNDPFGGF</sequence>
<dbReference type="GO" id="GO:0000226">
    <property type="term" value="P:microtubule cytoskeleton organization"/>
    <property type="evidence" value="ECO:0007669"/>
    <property type="project" value="TreeGrafter"/>
</dbReference>
<dbReference type="Proteomes" id="UP000799428">
    <property type="component" value="Unassembled WGS sequence"/>
</dbReference>
<protein>
    <recommendedName>
        <fullName evidence="2">Pleckstrin homology domain-containing protein</fullName>
    </recommendedName>
</protein>
<feature type="region of interest" description="Disordered" evidence="1">
    <location>
        <begin position="230"/>
        <end position="284"/>
    </location>
</feature>
<feature type="compositionally biased region" description="Pro residues" evidence="1">
    <location>
        <begin position="461"/>
        <end position="481"/>
    </location>
</feature>
<feature type="compositionally biased region" description="Polar residues" evidence="1">
    <location>
        <begin position="1248"/>
        <end position="1276"/>
    </location>
</feature>
<feature type="compositionally biased region" description="Basic and acidic residues" evidence="1">
    <location>
        <begin position="1172"/>
        <end position="1184"/>
    </location>
</feature>
<dbReference type="InterPro" id="IPR053005">
    <property type="entry name" value="Nuclear_Pos-Cytoskel_Interact"/>
</dbReference>
<dbReference type="GO" id="GO:0015631">
    <property type="term" value="F:tubulin binding"/>
    <property type="evidence" value="ECO:0007669"/>
    <property type="project" value="TreeGrafter"/>
</dbReference>
<feature type="region of interest" description="Disordered" evidence="1">
    <location>
        <begin position="1330"/>
        <end position="1352"/>
    </location>
</feature>
<feature type="compositionally biased region" description="Polar residues" evidence="1">
    <location>
        <begin position="425"/>
        <end position="443"/>
    </location>
</feature>
<dbReference type="PANTHER" id="PTHR28190">
    <property type="entry name" value="NUCLEAR MIGRATION PROTEIN NUM1"/>
    <property type="match status" value="1"/>
</dbReference>
<feature type="compositionally biased region" description="Acidic residues" evidence="1">
    <location>
        <begin position="748"/>
        <end position="763"/>
    </location>
</feature>
<keyword evidence="4" id="KW-1185">Reference proteome</keyword>
<name>A0A6G1KH43_9PLEO</name>
<evidence type="ECO:0000313" key="4">
    <source>
        <dbReference type="Proteomes" id="UP000799428"/>
    </source>
</evidence>
<feature type="compositionally biased region" description="Low complexity" evidence="1">
    <location>
        <begin position="799"/>
        <end position="818"/>
    </location>
</feature>
<dbReference type="OrthoDB" id="2149224at2759"/>
<feature type="region of interest" description="Disordered" evidence="1">
    <location>
        <begin position="1147"/>
        <end position="1276"/>
    </location>
</feature>
<feature type="region of interest" description="Disordered" evidence="1">
    <location>
        <begin position="842"/>
        <end position="966"/>
    </location>
</feature>
<gene>
    <name evidence="3" type="ORF">K504DRAFT_453590</name>
</gene>
<evidence type="ECO:0000259" key="2">
    <source>
        <dbReference type="Pfam" id="PF12814"/>
    </source>
</evidence>
<feature type="compositionally biased region" description="Polar residues" evidence="1">
    <location>
        <begin position="879"/>
        <end position="899"/>
    </location>
</feature>
<feature type="compositionally biased region" description="Low complexity" evidence="1">
    <location>
        <begin position="717"/>
        <end position="730"/>
    </location>
</feature>
<evidence type="ECO:0000256" key="1">
    <source>
        <dbReference type="SAM" id="MobiDB-lite"/>
    </source>
</evidence>
<feature type="domain" description="Pleckstrin homology" evidence="2">
    <location>
        <begin position="995"/>
        <end position="1138"/>
    </location>
</feature>
<organism evidence="3 4">
    <name type="scientific">Pleomassaria siparia CBS 279.74</name>
    <dbReference type="NCBI Taxonomy" id="1314801"/>
    <lineage>
        <taxon>Eukaryota</taxon>
        <taxon>Fungi</taxon>
        <taxon>Dikarya</taxon>
        <taxon>Ascomycota</taxon>
        <taxon>Pezizomycotina</taxon>
        <taxon>Dothideomycetes</taxon>
        <taxon>Pleosporomycetidae</taxon>
        <taxon>Pleosporales</taxon>
        <taxon>Pleomassariaceae</taxon>
        <taxon>Pleomassaria</taxon>
    </lineage>
</organism>
<feature type="compositionally biased region" description="Low complexity" evidence="1">
    <location>
        <begin position="857"/>
        <end position="867"/>
    </location>
</feature>
<dbReference type="GO" id="GO:0032065">
    <property type="term" value="P:maintenance of protein location in cell cortex"/>
    <property type="evidence" value="ECO:0007669"/>
    <property type="project" value="InterPro"/>
</dbReference>
<dbReference type="PANTHER" id="PTHR28190:SF2">
    <property type="entry name" value="MIGRATION PROTEIN, PUTATIVE (AFU_ORTHOLOGUE AFUA_2G07730)-RELATED"/>
    <property type="match status" value="1"/>
</dbReference>
<dbReference type="GO" id="GO:0005938">
    <property type="term" value="C:cell cortex"/>
    <property type="evidence" value="ECO:0007669"/>
    <property type="project" value="InterPro"/>
</dbReference>
<feature type="region of interest" description="Disordered" evidence="1">
    <location>
        <begin position="11"/>
        <end position="58"/>
    </location>
</feature>
<feature type="compositionally biased region" description="Basic and acidic residues" evidence="1">
    <location>
        <begin position="230"/>
        <end position="243"/>
    </location>
</feature>
<dbReference type="GO" id="GO:0005543">
    <property type="term" value="F:phospholipid binding"/>
    <property type="evidence" value="ECO:0007669"/>
    <property type="project" value="InterPro"/>
</dbReference>
<feature type="compositionally biased region" description="Low complexity" evidence="1">
    <location>
        <begin position="530"/>
        <end position="548"/>
    </location>
</feature>
<proteinExistence type="predicted"/>
<feature type="compositionally biased region" description="Basic residues" evidence="1">
    <location>
        <begin position="263"/>
        <end position="273"/>
    </location>
</feature>